<dbReference type="Gene3D" id="1.25.40.10">
    <property type="entry name" value="Tetratricopeptide repeat domain"/>
    <property type="match status" value="6"/>
</dbReference>
<feature type="repeat" description="PPR" evidence="2">
    <location>
        <begin position="285"/>
        <end position="319"/>
    </location>
</feature>
<gene>
    <name evidence="3" type="ORF">LWI29_035870</name>
</gene>
<reference evidence="3" key="2">
    <citation type="submission" date="2023-06" db="EMBL/GenBank/DDBJ databases">
        <authorList>
            <person name="Swenson N.G."/>
            <person name="Wegrzyn J.L."/>
            <person name="Mcevoy S.L."/>
        </authorList>
    </citation>
    <scope>NUCLEOTIDE SEQUENCE</scope>
    <source>
        <strain evidence="3">NS2018</strain>
        <tissue evidence="3">Leaf</tissue>
    </source>
</reference>
<comment type="caution">
    <text evidence="3">The sequence shown here is derived from an EMBL/GenBank/DDBJ whole genome shotgun (WGS) entry which is preliminary data.</text>
</comment>
<keyword evidence="1" id="KW-0677">Repeat</keyword>
<dbReference type="InterPro" id="IPR011990">
    <property type="entry name" value="TPR-like_helical_dom_sf"/>
</dbReference>
<dbReference type="AlphaFoldDB" id="A0AA39SB59"/>
<dbReference type="Proteomes" id="UP001168877">
    <property type="component" value="Unassembled WGS sequence"/>
</dbReference>
<feature type="repeat" description="PPR" evidence="2">
    <location>
        <begin position="214"/>
        <end position="248"/>
    </location>
</feature>
<evidence type="ECO:0000313" key="3">
    <source>
        <dbReference type="EMBL" id="KAK0588203.1"/>
    </source>
</evidence>
<evidence type="ECO:0000256" key="2">
    <source>
        <dbReference type="PROSITE-ProRule" id="PRU00708"/>
    </source>
</evidence>
<dbReference type="PANTHER" id="PTHR47942:SF16">
    <property type="entry name" value="PENTATRICOPEPTIDE REPEAT DOMAIN CONTAINING PROTEIN-RELATED"/>
    <property type="match status" value="1"/>
</dbReference>
<evidence type="ECO:0008006" key="5">
    <source>
        <dbReference type="Google" id="ProtNLM"/>
    </source>
</evidence>
<organism evidence="3 4">
    <name type="scientific">Acer saccharum</name>
    <name type="common">Sugar maple</name>
    <dbReference type="NCBI Taxonomy" id="4024"/>
    <lineage>
        <taxon>Eukaryota</taxon>
        <taxon>Viridiplantae</taxon>
        <taxon>Streptophyta</taxon>
        <taxon>Embryophyta</taxon>
        <taxon>Tracheophyta</taxon>
        <taxon>Spermatophyta</taxon>
        <taxon>Magnoliopsida</taxon>
        <taxon>eudicotyledons</taxon>
        <taxon>Gunneridae</taxon>
        <taxon>Pentapetalae</taxon>
        <taxon>rosids</taxon>
        <taxon>malvids</taxon>
        <taxon>Sapindales</taxon>
        <taxon>Sapindaceae</taxon>
        <taxon>Hippocastanoideae</taxon>
        <taxon>Acereae</taxon>
        <taxon>Acer</taxon>
    </lineage>
</organism>
<dbReference type="SUPFAM" id="SSF81901">
    <property type="entry name" value="HCP-like"/>
    <property type="match status" value="1"/>
</dbReference>
<dbReference type="InterPro" id="IPR051222">
    <property type="entry name" value="PPR/CCM1_RNA-binding"/>
</dbReference>
<sequence length="1095" mass="125991">MLLLRNSSKSRIFLLVNSSNKIINTHRPCSADPITAICLYSTIQPSSEIYNLNAKDIALCFKQWFKSHNTLLFDRIFNILKTHNGVDPDARNAADTALSNLNLRLSESFVLDVLKYGHRNGFDVLSCLKFFDWAGRQPGFQHTRSTFYAVFKILSKARLMSVMLDFLENFMNPWWCVHRIRFYNTLVVGYAVAGKPYVALHMFGKMRFQGLDLDEFSYHVFLNALVEQGCFDAVEAIFKQISLRGFVRDITHSIMFKSMCKREKFDEAETYLEGLVSQGKAVDGHGRALGSLVDAFCKKGMFEQAGKLMEKFRDLGVVPLEYAYGVWLDNLARAEKLDGALEFLKNKKMMEGFVPDVFKYNLLVSRLLRENRLVEVFDLLTEMREDQILPDKITMNNALCFFCKAGLVDVARELYNSRSDFGLSPNGMAYNYLVNTLCSDGSTEEAFRVLKNSFQHGFFPGNKTFSLLADALCRERRIDKMKELVVIALQQNFMPSVSTYDKFIKALCGVNMLEDGYMIHEELMRMNKVTSKSAYHYLIHGFSKSNKREIAARLLIHMQQMGHRPTRTLFREVICCLCNMKDSEKQFMQLLEMQLSLLETDCQIYNFFIYGAGHAKRPDLARQVYDIMQRNGIESNLSTNIYMLQSYLKSERISNALNFFDKFRERRKIPRKLYHTMIVGLCKANKVDFALEFIREMRNSGSFPSNQCYEEIINLLCTTKRFDMVITFINELEKGGIQFTSFIGNVLLFHSLKNQDLYDAWIRLRDTSNETSKYSLLGQLIGVFSGCVKMDQDIDNLDEVIEQCFPLDIYTYNILLMLLSKGGMDHAYKLYNRMCRKGYKPNKWTLHALIQGLLQCGRTAESQRLLEKLLWKRDILVQMDARRKNEIWDLSGEDYFYQISQKGITLTRILEFSNTTGNLDWENMETNKNTEFFNTAGLLANLIGHHHVSLPLSSLIVACTNSSSGAWANSTTVTDLYLKCHIGFDIGTNTSGVIRWRFAPRSSKLRTTLQYLVFGANLTAAFVNINSMLHTGAGRGAVEAGRSWWEPVEKQSELLGGLELVEVGWRRRGSWLEKHLRVKTELRLGRRVKSEESKD</sequence>
<dbReference type="InterPro" id="IPR002885">
    <property type="entry name" value="PPR_rpt"/>
</dbReference>
<dbReference type="Pfam" id="PF01535">
    <property type="entry name" value="PPR"/>
    <property type="match status" value="5"/>
</dbReference>
<evidence type="ECO:0000313" key="4">
    <source>
        <dbReference type="Proteomes" id="UP001168877"/>
    </source>
</evidence>
<feature type="repeat" description="PPR" evidence="2">
    <location>
        <begin position="601"/>
        <end position="635"/>
    </location>
</feature>
<feature type="repeat" description="PPR" evidence="2">
    <location>
        <begin position="426"/>
        <end position="460"/>
    </location>
</feature>
<dbReference type="EMBL" id="JAUESC010000382">
    <property type="protein sequence ID" value="KAK0588203.1"/>
    <property type="molecule type" value="Genomic_DNA"/>
</dbReference>
<dbReference type="PANTHER" id="PTHR47942">
    <property type="entry name" value="TETRATRICOPEPTIDE REPEAT (TPR)-LIKE SUPERFAMILY PROTEIN-RELATED"/>
    <property type="match status" value="1"/>
</dbReference>
<feature type="repeat" description="PPR" evidence="2">
    <location>
        <begin position="808"/>
        <end position="841"/>
    </location>
</feature>
<feature type="repeat" description="PPR" evidence="2">
    <location>
        <begin position="531"/>
        <end position="565"/>
    </location>
</feature>
<protein>
    <recommendedName>
        <fullName evidence="5">Pentatricopeptide repeat-containing protein</fullName>
    </recommendedName>
</protein>
<feature type="repeat" description="PPR" evidence="2">
    <location>
        <begin position="670"/>
        <end position="704"/>
    </location>
</feature>
<dbReference type="PROSITE" id="PS51375">
    <property type="entry name" value="PPR"/>
    <property type="match status" value="9"/>
</dbReference>
<accession>A0AA39SB59</accession>
<feature type="repeat" description="PPR" evidence="2">
    <location>
        <begin position="356"/>
        <end position="390"/>
    </location>
</feature>
<proteinExistence type="predicted"/>
<dbReference type="NCBIfam" id="TIGR00756">
    <property type="entry name" value="PPR"/>
    <property type="match status" value="5"/>
</dbReference>
<feature type="repeat" description="PPR" evidence="2">
    <location>
        <begin position="391"/>
        <end position="425"/>
    </location>
</feature>
<name>A0AA39SB59_ACESA</name>
<reference evidence="3" key="1">
    <citation type="journal article" date="2022" name="Plant J.">
        <title>Strategies of tolerance reflected in two North American maple genomes.</title>
        <authorList>
            <person name="McEvoy S.L."/>
            <person name="Sezen U.U."/>
            <person name="Trouern-Trend A."/>
            <person name="McMahon S.M."/>
            <person name="Schaberg P.G."/>
            <person name="Yang J."/>
            <person name="Wegrzyn J.L."/>
            <person name="Swenson N.G."/>
        </authorList>
    </citation>
    <scope>NUCLEOTIDE SEQUENCE</scope>
    <source>
        <strain evidence="3">NS2018</strain>
    </source>
</reference>
<dbReference type="Pfam" id="PF13041">
    <property type="entry name" value="PPR_2"/>
    <property type="match status" value="2"/>
</dbReference>
<keyword evidence="4" id="KW-1185">Reference proteome</keyword>
<evidence type="ECO:0000256" key="1">
    <source>
        <dbReference type="ARBA" id="ARBA00022737"/>
    </source>
</evidence>